<keyword evidence="6" id="KW-0067">ATP-binding</keyword>
<keyword evidence="7 9" id="KW-1133">Transmembrane helix</keyword>
<evidence type="ECO:0000256" key="9">
    <source>
        <dbReference type="SAM" id="Phobius"/>
    </source>
</evidence>
<keyword evidence="5" id="KW-0547">Nucleotide-binding</keyword>
<name>A0A2I0R3F0_9FLAO</name>
<evidence type="ECO:0000256" key="5">
    <source>
        <dbReference type="ARBA" id="ARBA00022741"/>
    </source>
</evidence>
<accession>A0A2I0R3F0</accession>
<dbReference type="PANTHER" id="PTHR43394">
    <property type="entry name" value="ATP-DEPENDENT PERMEASE MDL1, MITOCHONDRIAL"/>
    <property type="match status" value="1"/>
</dbReference>
<dbReference type="EMBL" id="PJNI01000005">
    <property type="protein sequence ID" value="PKR81108.1"/>
    <property type="molecule type" value="Genomic_DNA"/>
</dbReference>
<evidence type="ECO:0000259" key="11">
    <source>
        <dbReference type="PROSITE" id="PS50929"/>
    </source>
</evidence>
<keyword evidence="3" id="KW-1003">Cell membrane</keyword>
<evidence type="ECO:0000256" key="6">
    <source>
        <dbReference type="ARBA" id="ARBA00022840"/>
    </source>
</evidence>
<dbReference type="InterPro" id="IPR003593">
    <property type="entry name" value="AAA+_ATPase"/>
</dbReference>
<dbReference type="CDD" id="cd18541">
    <property type="entry name" value="ABC_6TM_TmrB_like"/>
    <property type="match status" value="1"/>
</dbReference>
<gene>
    <name evidence="12" type="ORF">CW751_05860</name>
</gene>
<feature type="transmembrane region" description="Helical" evidence="9">
    <location>
        <begin position="138"/>
        <end position="156"/>
    </location>
</feature>
<feature type="transmembrane region" description="Helical" evidence="9">
    <location>
        <begin position="284"/>
        <end position="305"/>
    </location>
</feature>
<dbReference type="Pfam" id="PF00005">
    <property type="entry name" value="ABC_tran"/>
    <property type="match status" value="1"/>
</dbReference>
<evidence type="ECO:0000313" key="13">
    <source>
        <dbReference type="Proteomes" id="UP000236654"/>
    </source>
</evidence>
<dbReference type="InterPro" id="IPR011527">
    <property type="entry name" value="ABC1_TM_dom"/>
</dbReference>
<dbReference type="AlphaFoldDB" id="A0A2I0R3F0"/>
<dbReference type="InterPro" id="IPR017871">
    <property type="entry name" value="ABC_transporter-like_CS"/>
</dbReference>
<sequence>MKSLSYLNKYFLKYKWRLLLGVIFIIGSNFLYVNMPLIVKDAVNQFQTGFDAENWFQFAFYLGGMYVLLSIGKGIFLFMQRQTVIIVSRLIEYDLKNEIYEQYQSLNYNFYKRNNTGDLMNRIAEDVSYVRQYLGPGVMYTISTTFLFAFTLTYMLNISVELTLYTLVPLPIMTFIIYKVSSIVNKQSVQVQQQQSKISTQVQESFSGITVLKAYGSEGRFEREFNGNVKEYLKRHMALVRTNAFFLPTITFLIGISTILTIYYGGVLSFETQNQISSGDIVAFIFYVNMLTWPFASVGWVTSMIQRAAASQERINEFLREKPEIKNINTEPFDFKGNIAFKNVSYTFPSSGIQAVKNLSFSINKGETLAIIGRTGSGKTSVINLLMRQFDPTEGVVEVDGQDIKTININDFRKQAGVVPQGVFLFSDSIRNNVKFGLAADQNANDEELIEVLKTTHVWHNIKDFKEGLDTVLGERGVNLSGGQKQRLSIARALIRKPKLMIFDDCLSAVDTETEEIILNNLKNTIENNTTLIVSHRVSSIRNADRILVLAEGSKIEEGTHDELLAIGGVYYEMYNKQLLEEQEDNS</sequence>
<dbReference type="FunFam" id="3.40.50.300:FF:000221">
    <property type="entry name" value="Multidrug ABC transporter ATP-binding protein"/>
    <property type="match status" value="1"/>
</dbReference>
<comment type="subcellular location">
    <subcellularLocation>
        <location evidence="1">Cell membrane</location>
        <topology evidence="1">Multi-pass membrane protein</topology>
    </subcellularLocation>
</comment>
<dbReference type="Gene3D" id="1.20.1560.10">
    <property type="entry name" value="ABC transporter type 1, transmembrane domain"/>
    <property type="match status" value="1"/>
</dbReference>
<proteinExistence type="predicted"/>
<evidence type="ECO:0000256" key="8">
    <source>
        <dbReference type="ARBA" id="ARBA00023136"/>
    </source>
</evidence>
<dbReference type="PANTHER" id="PTHR43394:SF1">
    <property type="entry name" value="ATP-BINDING CASSETTE SUB-FAMILY B MEMBER 10, MITOCHONDRIAL"/>
    <property type="match status" value="1"/>
</dbReference>
<dbReference type="Proteomes" id="UP000236654">
    <property type="component" value="Unassembled WGS sequence"/>
</dbReference>
<dbReference type="RefSeq" id="WP_101334068.1">
    <property type="nucleotide sequence ID" value="NZ_PJNI01000005.1"/>
</dbReference>
<evidence type="ECO:0000256" key="4">
    <source>
        <dbReference type="ARBA" id="ARBA00022692"/>
    </source>
</evidence>
<feature type="transmembrane region" description="Helical" evidence="9">
    <location>
        <begin position="162"/>
        <end position="180"/>
    </location>
</feature>
<protein>
    <submittedName>
        <fullName evidence="12">ABC transporter</fullName>
    </submittedName>
</protein>
<dbReference type="PROSITE" id="PS50893">
    <property type="entry name" value="ABC_TRANSPORTER_2"/>
    <property type="match status" value="1"/>
</dbReference>
<dbReference type="InterPro" id="IPR039421">
    <property type="entry name" value="Type_1_exporter"/>
</dbReference>
<evidence type="ECO:0000256" key="2">
    <source>
        <dbReference type="ARBA" id="ARBA00022448"/>
    </source>
</evidence>
<dbReference type="GO" id="GO:0015421">
    <property type="term" value="F:ABC-type oligopeptide transporter activity"/>
    <property type="evidence" value="ECO:0007669"/>
    <property type="project" value="TreeGrafter"/>
</dbReference>
<evidence type="ECO:0000256" key="1">
    <source>
        <dbReference type="ARBA" id="ARBA00004651"/>
    </source>
</evidence>
<dbReference type="InterPro" id="IPR003439">
    <property type="entry name" value="ABC_transporter-like_ATP-bd"/>
</dbReference>
<dbReference type="InterPro" id="IPR036640">
    <property type="entry name" value="ABC1_TM_sf"/>
</dbReference>
<feature type="transmembrane region" description="Helical" evidence="9">
    <location>
        <begin position="58"/>
        <end position="79"/>
    </location>
</feature>
<evidence type="ECO:0000256" key="7">
    <source>
        <dbReference type="ARBA" id="ARBA00022989"/>
    </source>
</evidence>
<dbReference type="PROSITE" id="PS00211">
    <property type="entry name" value="ABC_TRANSPORTER_1"/>
    <property type="match status" value="1"/>
</dbReference>
<feature type="domain" description="ABC transporter" evidence="10">
    <location>
        <begin position="339"/>
        <end position="577"/>
    </location>
</feature>
<keyword evidence="13" id="KW-1185">Reference proteome</keyword>
<dbReference type="SMART" id="SM00382">
    <property type="entry name" value="AAA"/>
    <property type="match status" value="1"/>
</dbReference>
<dbReference type="InterPro" id="IPR027417">
    <property type="entry name" value="P-loop_NTPase"/>
</dbReference>
<evidence type="ECO:0000259" key="10">
    <source>
        <dbReference type="PROSITE" id="PS50893"/>
    </source>
</evidence>
<dbReference type="GO" id="GO:0005886">
    <property type="term" value="C:plasma membrane"/>
    <property type="evidence" value="ECO:0007669"/>
    <property type="project" value="UniProtKB-SubCell"/>
</dbReference>
<evidence type="ECO:0000256" key="3">
    <source>
        <dbReference type="ARBA" id="ARBA00022475"/>
    </source>
</evidence>
<comment type="caution">
    <text evidence="12">The sequence shown here is derived from an EMBL/GenBank/DDBJ whole genome shotgun (WGS) entry which is preliminary data.</text>
</comment>
<feature type="transmembrane region" description="Helical" evidence="9">
    <location>
        <begin position="18"/>
        <end position="38"/>
    </location>
</feature>
<keyword evidence="2" id="KW-0813">Transport</keyword>
<dbReference type="Gene3D" id="3.40.50.300">
    <property type="entry name" value="P-loop containing nucleotide triphosphate hydrolases"/>
    <property type="match status" value="1"/>
</dbReference>
<dbReference type="SUPFAM" id="SSF52540">
    <property type="entry name" value="P-loop containing nucleoside triphosphate hydrolases"/>
    <property type="match status" value="1"/>
</dbReference>
<dbReference type="GO" id="GO:0016887">
    <property type="term" value="F:ATP hydrolysis activity"/>
    <property type="evidence" value="ECO:0007669"/>
    <property type="project" value="InterPro"/>
</dbReference>
<dbReference type="OrthoDB" id="9780296at2"/>
<reference evidence="12 13" key="1">
    <citation type="submission" date="2017-12" db="EMBL/GenBank/DDBJ databases">
        <title>The draft genome sequence of Brumimicrobium saltpan LHR20.</title>
        <authorList>
            <person name="Do Z.-J."/>
            <person name="Luo H.-R."/>
        </authorList>
    </citation>
    <scope>NUCLEOTIDE SEQUENCE [LARGE SCALE GENOMIC DNA]</scope>
    <source>
        <strain evidence="12 13">LHR20</strain>
    </source>
</reference>
<feature type="transmembrane region" description="Helical" evidence="9">
    <location>
        <begin position="244"/>
        <end position="264"/>
    </location>
</feature>
<dbReference type="GO" id="GO:0005524">
    <property type="term" value="F:ATP binding"/>
    <property type="evidence" value="ECO:0007669"/>
    <property type="project" value="UniProtKB-KW"/>
</dbReference>
<organism evidence="12 13">
    <name type="scientific">Brumimicrobium salinarum</name>
    <dbReference type="NCBI Taxonomy" id="2058658"/>
    <lineage>
        <taxon>Bacteria</taxon>
        <taxon>Pseudomonadati</taxon>
        <taxon>Bacteroidota</taxon>
        <taxon>Flavobacteriia</taxon>
        <taxon>Flavobacteriales</taxon>
        <taxon>Crocinitomicaceae</taxon>
        <taxon>Brumimicrobium</taxon>
    </lineage>
</organism>
<evidence type="ECO:0000313" key="12">
    <source>
        <dbReference type="EMBL" id="PKR81108.1"/>
    </source>
</evidence>
<keyword evidence="4 9" id="KW-0812">Transmembrane</keyword>
<dbReference type="PROSITE" id="PS50929">
    <property type="entry name" value="ABC_TM1F"/>
    <property type="match status" value="1"/>
</dbReference>
<dbReference type="Pfam" id="PF00664">
    <property type="entry name" value="ABC_membrane"/>
    <property type="match status" value="1"/>
</dbReference>
<feature type="domain" description="ABC transmembrane type-1" evidence="11">
    <location>
        <begin position="19"/>
        <end position="307"/>
    </location>
</feature>
<keyword evidence="8 9" id="KW-0472">Membrane</keyword>
<dbReference type="SUPFAM" id="SSF90123">
    <property type="entry name" value="ABC transporter transmembrane region"/>
    <property type="match status" value="1"/>
</dbReference>